<dbReference type="KEGG" id="rav:AAT18_03335"/>
<sequence>MSESLKERVRAKILRQRGEDGGRPLGDAEGDNPRLIDIDLDLALLEQAAEGDAVVEELAVKYWVP</sequence>
<organism evidence="1 2">
    <name type="scientific">Rhodococcus aetherivorans</name>
    <dbReference type="NCBI Taxonomy" id="191292"/>
    <lineage>
        <taxon>Bacteria</taxon>
        <taxon>Bacillati</taxon>
        <taxon>Actinomycetota</taxon>
        <taxon>Actinomycetes</taxon>
        <taxon>Mycobacteriales</taxon>
        <taxon>Nocardiaceae</taxon>
        <taxon>Rhodococcus</taxon>
    </lineage>
</organism>
<accession>A0A0F6VFZ6</accession>
<reference evidence="1" key="1">
    <citation type="submission" date="2022-09" db="EMBL/GenBank/DDBJ databases">
        <title>The genome sequence of Rhodococcus aetherivorans N1.</title>
        <authorList>
            <person name="Jiang W."/>
        </authorList>
    </citation>
    <scope>NUCLEOTIDE SEQUENCE</scope>
    <source>
        <strain evidence="1">N1</strain>
    </source>
</reference>
<name>A0A059MGC4_9NOCA</name>
<dbReference type="Proteomes" id="UP001163947">
    <property type="component" value="Chromosome"/>
</dbReference>
<evidence type="ECO:0000313" key="1">
    <source>
        <dbReference type="EMBL" id="UYF93824.1"/>
    </source>
</evidence>
<evidence type="ECO:0000313" key="2">
    <source>
        <dbReference type="Proteomes" id="UP001163947"/>
    </source>
</evidence>
<dbReference type="AlphaFoldDB" id="A0A059MGC4"/>
<dbReference type="RefSeq" id="WP_029547229.1">
    <property type="nucleotide sequence ID" value="NZ_BAAAYP010000051.1"/>
</dbReference>
<dbReference type="GeneID" id="83623930"/>
<gene>
    <name evidence="1" type="ORF">OCS65_25920</name>
</gene>
<dbReference type="EMBL" id="CP106982">
    <property type="protein sequence ID" value="UYF93824.1"/>
    <property type="molecule type" value="Genomic_DNA"/>
</dbReference>
<protein>
    <submittedName>
        <fullName evidence="1">Uncharacterized protein</fullName>
    </submittedName>
</protein>
<proteinExistence type="predicted"/>
<accession>A0A059MGC4</accession>